<dbReference type="RefSeq" id="XP_058982534.1">
    <property type="nucleotide sequence ID" value="XM_059126551.1"/>
</dbReference>
<proteinExistence type="predicted"/>
<sequence length="354" mass="40688">MWIQAPRLQRQVKHRVLRITANRNLFSKIKSWRRIKGSSMNKKVEMPRPPWRAVSFSTLPKPDKNALLRAKLLDASRRLRTTKVSVGVQTDILPSKLLKEVNLGAQADLVLLKEVSILTDGSYVKRRDCSTEYILTYSVSQMTDLVKTSAAATQTLLPRLPGDAFLECCVGRIPTDYYLLQFCAWTEQQMLRTLTPIRSSKIYSADKTSSSKDKFGNKSYLTTNLKKDSHSAHIKFRTHFTNLSIPPGFSWDFNYNPQFKDYLQQISSTTKLQYPGYNNNTFTNKLIEESVQLANLIEFIGEYRNIIFSKQRTFASLKLQAPADYWLPITCKEEDFLANLKHFKSVKSLNASDY</sequence>
<keyword evidence="1" id="KW-1185">Reference proteome</keyword>
<evidence type="ECO:0000313" key="2">
    <source>
        <dbReference type="RefSeq" id="XP_058982534.1"/>
    </source>
</evidence>
<gene>
    <name evidence="2" type="primary">LOC131804140</name>
</gene>
<dbReference type="GeneID" id="131804140"/>
<organism evidence="1 2">
    <name type="scientific">Musca domestica</name>
    <name type="common">House fly</name>
    <dbReference type="NCBI Taxonomy" id="7370"/>
    <lineage>
        <taxon>Eukaryota</taxon>
        <taxon>Metazoa</taxon>
        <taxon>Ecdysozoa</taxon>
        <taxon>Arthropoda</taxon>
        <taxon>Hexapoda</taxon>
        <taxon>Insecta</taxon>
        <taxon>Pterygota</taxon>
        <taxon>Neoptera</taxon>
        <taxon>Endopterygota</taxon>
        <taxon>Diptera</taxon>
        <taxon>Brachycera</taxon>
        <taxon>Muscomorpha</taxon>
        <taxon>Muscoidea</taxon>
        <taxon>Muscidae</taxon>
        <taxon>Musca</taxon>
    </lineage>
</organism>
<accession>A0ABM3V9T7</accession>
<dbReference type="Proteomes" id="UP001652621">
    <property type="component" value="Unplaced"/>
</dbReference>
<protein>
    <submittedName>
        <fullName evidence="2">Uncharacterized protein LOC131804140 isoform X1</fullName>
    </submittedName>
</protein>
<evidence type="ECO:0000313" key="1">
    <source>
        <dbReference type="Proteomes" id="UP001652621"/>
    </source>
</evidence>
<reference evidence="2" key="1">
    <citation type="submission" date="2025-08" db="UniProtKB">
        <authorList>
            <consortium name="RefSeq"/>
        </authorList>
    </citation>
    <scope>IDENTIFICATION</scope>
    <source>
        <strain evidence="2">Aabys</strain>
        <tissue evidence="2">Whole body</tissue>
    </source>
</reference>
<name>A0ABM3V9T7_MUSDO</name>